<evidence type="ECO:0000313" key="16">
    <source>
        <dbReference type="EMBL" id="KAJ3052794.1"/>
    </source>
</evidence>
<feature type="compositionally biased region" description="Basic residues" evidence="14">
    <location>
        <begin position="64"/>
        <end position="75"/>
    </location>
</feature>
<evidence type="ECO:0000256" key="8">
    <source>
        <dbReference type="ARBA" id="ARBA00023004"/>
    </source>
</evidence>
<dbReference type="SMART" id="SM00487">
    <property type="entry name" value="DEXDc"/>
    <property type="match status" value="1"/>
</dbReference>
<dbReference type="InterPro" id="IPR013020">
    <property type="entry name" value="Rad3/Chl1-like"/>
</dbReference>
<comment type="caution">
    <text evidence="16">The sequence shown here is derived from an EMBL/GenBank/DDBJ whole genome shotgun (WGS) entry which is preliminary data.</text>
</comment>
<dbReference type="GO" id="GO:0005634">
    <property type="term" value="C:nucleus"/>
    <property type="evidence" value="ECO:0007669"/>
    <property type="project" value="UniProtKB-SubCell"/>
</dbReference>
<organism evidence="16 17">
    <name type="scientific">Rhizophlyctis rosea</name>
    <dbReference type="NCBI Taxonomy" id="64517"/>
    <lineage>
        <taxon>Eukaryota</taxon>
        <taxon>Fungi</taxon>
        <taxon>Fungi incertae sedis</taxon>
        <taxon>Chytridiomycota</taxon>
        <taxon>Chytridiomycota incertae sedis</taxon>
        <taxon>Chytridiomycetes</taxon>
        <taxon>Rhizophlyctidales</taxon>
        <taxon>Rhizophlyctidaceae</taxon>
        <taxon>Rhizophlyctis</taxon>
    </lineage>
</organism>
<gene>
    <name evidence="16" type="primary">BRIP1</name>
    <name evidence="16" type="ORF">HK097_005661</name>
</gene>
<evidence type="ECO:0000256" key="5">
    <source>
        <dbReference type="ARBA" id="ARBA00022801"/>
    </source>
</evidence>
<dbReference type="GO" id="GO:0051536">
    <property type="term" value="F:iron-sulfur cluster binding"/>
    <property type="evidence" value="ECO:0007669"/>
    <property type="project" value="UniProtKB-KW"/>
</dbReference>
<dbReference type="SMART" id="SM00488">
    <property type="entry name" value="DEXDc2"/>
    <property type="match status" value="1"/>
</dbReference>
<dbReference type="GO" id="GO:0006289">
    <property type="term" value="P:nucleotide-excision repair"/>
    <property type="evidence" value="ECO:0007669"/>
    <property type="project" value="TreeGrafter"/>
</dbReference>
<dbReference type="EMBL" id="JADGJD010000265">
    <property type="protein sequence ID" value="KAJ3052794.1"/>
    <property type="molecule type" value="Genomic_DNA"/>
</dbReference>
<feature type="compositionally biased region" description="Polar residues" evidence="14">
    <location>
        <begin position="204"/>
        <end position="218"/>
    </location>
</feature>
<feature type="compositionally biased region" description="Polar residues" evidence="14">
    <location>
        <begin position="54"/>
        <end position="63"/>
    </location>
</feature>
<keyword evidence="4" id="KW-0547">Nucleotide-binding</keyword>
<keyword evidence="5" id="KW-0378">Hydrolase</keyword>
<feature type="domain" description="Helicase ATP-binding" evidence="15">
    <location>
        <begin position="120"/>
        <end position="470"/>
    </location>
</feature>
<dbReference type="GO" id="GO:1990918">
    <property type="term" value="P:double-strand break repair involved in meiotic recombination"/>
    <property type="evidence" value="ECO:0007669"/>
    <property type="project" value="TreeGrafter"/>
</dbReference>
<dbReference type="Pfam" id="PF06733">
    <property type="entry name" value="DEAD_2"/>
    <property type="match status" value="1"/>
</dbReference>
<dbReference type="GO" id="GO:0003677">
    <property type="term" value="F:DNA binding"/>
    <property type="evidence" value="ECO:0007669"/>
    <property type="project" value="InterPro"/>
</dbReference>
<dbReference type="Pfam" id="PF13307">
    <property type="entry name" value="Helicase_C_2"/>
    <property type="match status" value="1"/>
</dbReference>
<evidence type="ECO:0000256" key="11">
    <source>
        <dbReference type="ARBA" id="ARBA00023242"/>
    </source>
</evidence>
<dbReference type="GO" id="GO:0005524">
    <property type="term" value="F:ATP binding"/>
    <property type="evidence" value="ECO:0007669"/>
    <property type="project" value="UniProtKB-KW"/>
</dbReference>
<feature type="compositionally biased region" description="Basic and acidic residues" evidence="14">
    <location>
        <begin position="1"/>
        <end position="10"/>
    </location>
</feature>
<keyword evidence="10" id="KW-0413">Isomerase</keyword>
<dbReference type="AlphaFoldDB" id="A0AAD5SEV9"/>
<dbReference type="InterPro" id="IPR027417">
    <property type="entry name" value="P-loop_NTPase"/>
</dbReference>
<dbReference type="EC" id="5.6.2.3" evidence="12"/>
<evidence type="ECO:0000256" key="14">
    <source>
        <dbReference type="SAM" id="MobiDB-lite"/>
    </source>
</evidence>
<evidence type="ECO:0000256" key="10">
    <source>
        <dbReference type="ARBA" id="ARBA00023235"/>
    </source>
</evidence>
<evidence type="ECO:0000256" key="12">
    <source>
        <dbReference type="ARBA" id="ARBA00044969"/>
    </source>
</evidence>
<dbReference type="InterPro" id="IPR006555">
    <property type="entry name" value="ATP-dep_Helicase_C"/>
</dbReference>
<keyword evidence="9" id="KW-0411">Iron-sulfur</keyword>
<feature type="region of interest" description="Disordered" evidence="14">
    <location>
        <begin position="942"/>
        <end position="969"/>
    </location>
</feature>
<dbReference type="InterPro" id="IPR014013">
    <property type="entry name" value="Helic_SF1/SF2_ATP-bd_DinG/Rad3"/>
</dbReference>
<feature type="region of interest" description="Disordered" evidence="14">
    <location>
        <begin position="203"/>
        <end position="254"/>
    </location>
</feature>
<feature type="region of interest" description="Disordered" evidence="14">
    <location>
        <begin position="1002"/>
        <end position="1025"/>
    </location>
</feature>
<feature type="region of interest" description="Disordered" evidence="14">
    <location>
        <begin position="1"/>
        <end position="101"/>
    </location>
</feature>
<feature type="compositionally biased region" description="Polar residues" evidence="14">
    <location>
        <begin position="242"/>
        <end position="251"/>
    </location>
</feature>
<evidence type="ECO:0000256" key="4">
    <source>
        <dbReference type="ARBA" id="ARBA00022741"/>
    </source>
</evidence>
<sequence>MAEEHDRAFDDIILIDPNPSHPDELAPATQIPYVADAEPPTPSQSKKRKFPDSFQPNASTSSQHGKKKKRGKAGKRGALGGKTRSQPTLVPTELGWVKDNGPPPAATPVPFREIVEYTISRVPIKFPFKAYSSQMGMMTQVIRSLQRSQHALLESPTGTGKTLALLVSVLAWREHERGRLTEEHNTLMQQYAEEYAKLVEGMANRSSPGASPARTNGENVAPKAKASSPKQPTPIAYDDGPSTHQSPSASTEAALAAQYAQPTLPKLPKIYFASRTQKQLQQVVRELRHNTVYRPRMSVLASRAHYCVNPEILHSKNRNDECDNLVRHNNCTYNNGVAHLKSRPEFKGTWDIEDILKVGKRIRGCPYYAARQLADSADIIFLPYNYVIDPLIREASGVDLAGNILIIDEAHNIEVASADAGSVTDLGFGKLTEAAHELDKLRIIDRDAPDEGYSALFNLAKALAQLKMDLPGGRIESEGNTKFSKIWAGQRILNVLEAVGITVSPESFQILRLGIQTANAKLEELRNPQTENQRAQQEEQRPSGSIWFMQVFESIVMVFGLLAEGFADDYRLVLIKEKMSFQSKAAAKYQDVDMLSSSEYSLEFWCMNPAVIFRKVANAARSVILTSGTLSPLSSFETELGVTFTQKLEATHVVANDQVWAGVITTSPPPHATALRGTYQNQQGVMYSDGIVESVRRIVKSVVGGGGILIFCQSYRVVSDLYQSLNEVEMKEVKQEDDNHDVGRTDDGIMRCEGRRLYVEPRANTQGEFDAAMADYSRAVKSGEGGVMICVQRGKMSEGIDFPNDLVRAVVIVGIPFPKTKDLKVKEKKAWNDWRKQSSKDDAPGLTGSEWYEVQAYRAVNQSLGRCIRHKEDWGAIVFLDERFQESKSQNMISRWARSRMRTFTDFADAKQSLAKFFEERADAENLKTQEAQVGDDRSTNAFVPTAAPVTPDKPRGGEDGEDFPPTPVSLRTRKVEVFEQVKVEDGEDQIGDGDGIIDLTEGDGSLPTIGNEVAPETPNRERGAMQKRMRKGLVDLSKNPLPAPDAEHTLPKTQTRDASPETSHILRCPRCGDAFLEMPSEDVIVTRSVNCPDLLRMRHPNTKKTTAEMKIIPAGIVDRDNVSALSGRKSGRNWAKRNAWYSVEDGRCYVWMGCAECGGKTDILG</sequence>
<keyword evidence="17" id="KW-1185">Reference proteome</keyword>
<comment type="cofactor">
    <cofactor evidence="1">
        <name>[4Fe-4S] cluster</name>
        <dbReference type="ChEBI" id="CHEBI:49883"/>
    </cofactor>
</comment>
<evidence type="ECO:0000256" key="2">
    <source>
        <dbReference type="ARBA" id="ARBA00004123"/>
    </source>
</evidence>
<dbReference type="SUPFAM" id="SSF52540">
    <property type="entry name" value="P-loop containing nucleoside triphosphate hydrolases"/>
    <property type="match status" value="1"/>
</dbReference>
<feature type="compositionally biased region" description="Basic and acidic residues" evidence="14">
    <location>
        <begin position="1046"/>
        <end position="1060"/>
    </location>
</feature>
<keyword evidence="8" id="KW-0408">Iron</keyword>
<evidence type="ECO:0000256" key="7">
    <source>
        <dbReference type="ARBA" id="ARBA00022840"/>
    </source>
</evidence>
<evidence type="ECO:0000259" key="15">
    <source>
        <dbReference type="PROSITE" id="PS51193"/>
    </source>
</evidence>
<evidence type="ECO:0000256" key="9">
    <source>
        <dbReference type="ARBA" id="ARBA00023014"/>
    </source>
</evidence>
<protein>
    <recommendedName>
        <fullName evidence="12">DNA 5'-3' helicase</fullName>
        <ecNumber evidence="12">5.6.2.3</ecNumber>
    </recommendedName>
</protein>
<dbReference type="InterPro" id="IPR045028">
    <property type="entry name" value="DinG/Rad3-like"/>
</dbReference>
<dbReference type="InterPro" id="IPR010614">
    <property type="entry name" value="RAD3-like_helicase_DEAD"/>
</dbReference>
<dbReference type="PANTHER" id="PTHR11472">
    <property type="entry name" value="DNA REPAIR DEAD HELICASE RAD3/XP-D SUBFAMILY MEMBER"/>
    <property type="match status" value="1"/>
</dbReference>
<dbReference type="PROSITE" id="PS51193">
    <property type="entry name" value="HELICASE_ATP_BIND_2"/>
    <property type="match status" value="1"/>
</dbReference>
<name>A0AAD5SEV9_9FUNG</name>
<reference evidence="16" key="1">
    <citation type="submission" date="2020-05" db="EMBL/GenBank/DDBJ databases">
        <title>Phylogenomic resolution of chytrid fungi.</title>
        <authorList>
            <person name="Stajich J.E."/>
            <person name="Amses K."/>
            <person name="Simmons R."/>
            <person name="Seto K."/>
            <person name="Myers J."/>
            <person name="Bonds A."/>
            <person name="Quandt C.A."/>
            <person name="Barry K."/>
            <person name="Liu P."/>
            <person name="Grigoriev I."/>
            <person name="Longcore J.E."/>
            <person name="James T.Y."/>
        </authorList>
    </citation>
    <scope>NUCLEOTIDE SEQUENCE</scope>
    <source>
        <strain evidence="16">JEL0318</strain>
    </source>
</reference>
<evidence type="ECO:0000313" key="17">
    <source>
        <dbReference type="Proteomes" id="UP001212841"/>
    </source>
</evidence>
<dbReference type="GO" id="GO:0043139">
    <property type="term" value="F:5'-3' DNA helicase activity"/>
    <property type="evidence" value="ECO:0007669"/>
    <property type="project" value="UniProtKB-EC"/>
</dbReference>
<comment type="catalytic activity">
    <reaction evidence="13">
        <text>ATP + H2O = ADP + phosphate + H(+)</text>
        <dbReference type="Rhea" id="RHEA:13065"/>
        <dbReference type="ChEBI" id="CHEBI:15377"/>
        <dbReference type="ChEBI" id="CHEBI:15378"/>
        <dbReference type="ChEBI" id="CHEBI:30616"/>
        <dbReference type="ChEBI" id="CHEBI:43474"/>
        <dbReference type="ChEBI" id="CHEBI:456216"/>
        <dbReference type="EC" id="5.6.2.3"/>
    </reaction>
</comment>
<dbReference type="NCBIfam" id="TIGR00604">
    <property type="entry name" value="rad3"/>
    <property type="match status" value="1"/>
</dbReference>
<dbReference type="PANTHER" id="PTHR11472:SF47">
    <property type="entry name" value="FANCONI ANEMIA GROUP J PROTEIN"/>
    <property type="match status" value="1"/>
</dbReference>
<proteinExistence type="predicted"/>
<keyword evidence="11" id="KW-0539">Nucleus</keyword>
<feature type="region of interest" description="Disordered" evidence="14">
    <location>
        <begin position="1037"/>
        <end position="1062"/>
    </location>
</feature>
<comment type="subcellular location">
    <subcellularLocation>
        <location evidence="2">Nucleus</location>
    </subcellularLocation>
</comment>
<dbReference type="Gene3D" id="3.40.50.300">
    <property type="entry name" value="P-loop containing nucleotide triphosphate hydrolases"/>
    <property type="match status" value="3"/>
</dbReference>
<evidence type="ECO:0000256" key="13">
    <source>
        <dbReference type="ARBA" id="ARBA00048954"/>
    </source>
</evidence>
<dbReference type="GO" id="GO:0046872">
    <property type="term" value="F:metal ion binding"/>
    <property type="evidence" value="ECO:0007669"/>
    <property type="project" value="UniProtKB-KW"/>
</dbReference>
<keyword evidence="7" id="KW-0067">ATP-binding</keyword>
<dbReference type="SMART" id="SM00491">
    <property type="entry name" value="HELICc2"/>
    <property type="match status" value="1"/>
</dbReference>
<evidence type="ECO:0000256" key="3">
    <source>
        <dbReference type="ARBA" id="ARBA00022723"/>
    </source>
</evidence>
<keyword evidence="6" id="KW-0347">Helicase</keyword>
<dbReference type="GO" id="GO:0016818">
    <property type="term" value="F:hydrolase activity, acting on acid anhydrides, in phosphorus-containing anhydrides"/>
    <property type="evidence" value="ECO:0007669"/>
    <property type="project" value="InterPro"/>
</dbReference>
<dbReference type="Proteomes" id="UP001212841">
    <property type="component" value="Unassembled WGS sequence"/>
</dbReference>
<evidence type="ECO:0000256" key="1">
    <source>
        <dbReference type="ARBA" id="ARBA00001966"/>
    </source>
</evidence>
<accession>A0AAD5SEV9</accession>
<dbReference type="InterPro" id="IPR006554">
    <property type="entry name" value="Helicase-like_DEXD_c2"/>
</dbReference>
<keyword evidence="3" id="KW-0479">Metal-binding</keyword>
<dbReference type="InterPro" id="IPR014001">
    <property type="entry name" value="Helicase_ATP-bd"/>
</dbReference>
<evidence type="ECO:0000256" key="6">
    <source>
        <dbReference type="ARBA" id="ARBA00022806"/>
    </source>
</evidence>